<keyword evidence="4" id="KW-0812">Transmembrane</keyword>
<dbReference type="EMBL" id="JH930471">
    <property type="protein sequence ID" value="EKM56873.1"/>
    <property type="molecule type" value="Genomic_DNA"/>
</dbReference>
<dbReference type="InParanoid" id="K5VZ87"/>
<feature type="region of interest" description="Disordered" evidence="6">
    <location>
        <begin position="1"/>
        <end position="23"/>
    </location>
</feature>
<dbReference type="Proteomes" id="UP000008370">
    <property type="component" value="Unassembled WGS sequence"/>
</dbReference>
<dbReference type="InterPro" id="IPR039910">
    <property type="entry name" value="D15-like"/>
</dbReference>
<evidence type="ECO:0000313" key="8">
    <source>
        <dbReference type="EMBL" id="EKM56873.1"/>
    </source>
</evidence>
<dbReference type="STRING" id="650164.K5VZ87"/>
<evidence type="ECO:0000313" key="9">
    <source>
        <dbReference type="Proteomes" id="UP000008370"/>
    </source>
</evidence>
<evidence type="ECO:0000256" key="4">
    <source>
        <dbReference type="ARBA" id="ARBA00022692"/>
    </source>
</evidence>
<dbReference type="GO" id="GO:0045040">
    <property type="term" value="P:protein insertion into mitochondrial outer membrane"/>
    <property type="evidence" value="ECO:0007669"/>
    <property type="project" value="TreeGrafter"/>
</dbReference>
<dbReference type="FunCoup" id="K5VZ87">
    <property type="interactions" value="426"/>
</dbReference>
<keyword evidence="9" id="KW-1185">Reference proteome</keyword>
<reference evidence="8 9" key="1">
    <citation type="journal article" date="2012" name="BMC Genomics">
        <title>Comparative genomics of the white-rot fungi, Phanerochaete carnosa and P. chrysosporium, to elucidate the genetic basis of the distinct wood types they colonize.</title>
        <authorList>
            <person name="Suzuki H."/>
            <person name="MacDonald J."/>
            <person name="Syed K."/>
            <person name="Salamov A."/>
            <person name="Hori C."/>
            <person name="Aerts A."/>
            <person name="Henrissat B."/>
            <person name="Wiebenga A."/>
            <person name="vanKuyk P.A."/>
            <person name="Barry K."/>
            <person name="Lindquist E."/>
            <person name="LaButti K."/>
            <person name="Lapidus A."/>
            <person name="Lucas S."/>
            <person name="Coutinho P."/>
            <person name="Gong Y."/>
            <person name="Samejima M."/>
            <person name="Mahadevan R."/>
            <person name="Abou-Zaid M."/>
            <person name="de Vries R.P."/>
            <person name="Igarashi K."/>
            <person name="Yadav J.S."/>
            <person name="Grigoriev I.V."/>
            <person name="Master E.R."/>
        </authorList>
    </citation>
    <scope>NUCLEOTIDE SEQUENCE [LARGE SCALE GENOMIC DNA]</scope>
    <source>
        <strain evidence="8 9">HHB-10118-sp</strain>
    </source>
</reference>
<keyword evidence="3" id="KW-1134">Transmembrane beta strand</keyword>
<dbReference type="InterPro" id="IPR000184">
    <property type="entry name" value="Bac_surfAg_D15"/>
</dbReference>
<evidence type="ECO:0000256" key="5">
    <source>
        <dbReference type="ARBA" id="ARBA00023136"/>
    </source>
</evidence>
<comment type="subcellular location">
    <subcellularLocation>
        <location evidence="1">Mitochondrion outer membrane</location>
        <topology evidence="1">Multi-pass membrane protein</topology>
    </subcellularLocation>
</comment>
<dbReference type="Pfam" id="PF01103">
    <property type="entry name" value="Omp85"/>
    <property type="match status" value="1"/>
</dbReference>
<dbReference type="AlphaFoldDB" id="K5VZ87"/>
<proteinExistence type="inferred from homology"/>
<dbReference type="PANTHER" id="PTHR12815:SF18">
    <property type="entry name" value="SORTING AND ASSEMBLY MACHINERY COMPONENT 50 HOMOLOG"/>
    <property type="match status" value="1"/>
</dbReference>
<dbReference type="Gene3D" id="2.40.160.50">
    <property type="entry name" value="membrane protein fhac: a member of the omp85/tpsb transporter family"/>
    <property type="match status" value="1"/>
</dbReference>
<dbReference type="HOGENOM" id="CLU_014798_3_1_1"/>
<dbReference type="KEGG" id="pco:PHACADRAFT_208046"/>
<gene>
    <name evidence="8" type="ORF">PHACADRAFT_208046</name>
</gene>
<evidence type="ECO:0000256" key="3">
    <source>
        <dbReference type="ARBA" id="ARBA00022452"/>
    </source>
</evidence>
<comment type="similarity">
    <text evidence="2">Belongs to the SAM50/omp85 family.</text>
</comment>
<evidence type="ECO:0000259" key="7">
    <source>
        <dbReference type="Pfam" id="PF01103"/>
    </source>
</evidence>
<name>K5VZ87_PHACS</name>
<keyword evidence="5" id="KW-0472">Membrane</keyword>
<accession>K5VZ87</accession>
<dbReference type="PANTHER" id="PTHR12815">
    <property type="entry name" value="SORTING AND ASSEMBLY MACHINERY SAMM50 PROTEIN FAMILY MEMBER"/>
    <property type="match status" value="1"/>
</dbReference>
<organism evidence="8 9">
    <name type="scientific">Phanerochaete carnosa (strain HHB-10118-sp)</name>
    <name type="common">White-rot fungus</name>
    <name type="synonym">Peniophora carnosa</name>
    <dbReference type="NCBI Taxonomy" id="650164"/>
    <lineage>
        <taxon>Eukaryota</taxon>
        <taxon>Fungi</taxon>
        <taxon>Dikarya</taxon>
        <taxon>Basidiomycota</taxon>
        <taxon>Agaricomycotina</taxon>
        <taxon>Agaricomycetes</taxon>
        <taxon>Polyporales</taxon>
        <taxon>Phanerochaetaceae</taxon>
        <taxon>Phanerochaete</taxon>
    </lineage>
</organism>
<dbReference type="GeneID" id="18912691"/>
<protein>
    <recommendedName>
        <fullName evidence="7">Bacterial surface antigen (D15) domain-containing protein</fullName>
    </recommendedName>
</protein>
<dbReference type="OrthoDB" id="1724197at2759"/>
<dbReference type="RefSeq" id="XP_007394704.1">
    <property type="nucleotide sequence ID" value="XM_007394642.1"/>
</dbReference>
<sequence>MLDPEFELTTPPLRPPLQNTSAPRDGEIMVDLTKLKKWQEERIARRLRGEYESAVLHLAEVINANIETHMRLAAVRVEGTPHTRASFLGSLVQPYLAKPNPDQQTLASVMHDARAIGSLLQETDIFESVYAQVERCREPLAQHGDVELVFMTKERSRMYLKTATELGNNEAGASATCRIRNAFGGAEAIEAHLAFGTTTRIAYNASLTAPLTNDLKTRGELSLYGFERDNTPYCSAFEGVRGIRAVVRNGTLSRGLHELGYEGVLRHVGNLQPSASVSMRGAAGLSIKSAISHAWTCDTRDDSIFGTRGAYLRLAQELAGLGGDASFYKAEGHAQFVRPLVPGVSLSFAARSGLLWPLGKPVPFPDRFQLGGPTSVRMFRMNSMGPHDGPDSLGGDAYWSAGLSVISDIPRKPHWPVKLHGFLNAGRLDSVDHSKPLQQSLVSAFSKPSVSAGLGLVYRLQGIRVEMNFGLPLVAAQAEGARKGFQLGIGMEFL</sequence>
<dbReference type="GO" id="GO:0005741">
    <property type="term" value="C:mitochondrial outer membrane"/>
    <property type="evidence" value="ECO:0007669"/>
    <property type="project" value="UniProtKB-SubCell"/>
</dbReference>
<feature type="domain" description="Bacterial surface antigen (D15)" evidence="7">
    <location>
        <begin position="181"/>
        <end position="493"/>
    </location>
</feature>
<evidence type="ECO:0000256" key="6">
    <source>
        <dbReference type="SAM" id="MobiDB-lite"/>
    </source>
</evidence>
<evidence type="ECO:0000256" key="2">
    <source>
        <dbReference type="ARBA" id="ARBA00010913"/>
    </source>
</evidence>
<evidence type="ECO:0000256" key="1">
    <source>
        <dbReference type="ARBA" id="ARBA00004374"/>
    </source>
</evidence>